<comment type="caution">
    <text evidence="2">The sequence shown here is derived from an EMBL/GenBank/DDBJ whole genome shotgun (WGS) entry which is preliminary data.</text>
</comment>
<reference evidence="2 3" key="1">
    <citation type="journal article" date="2023" name="Plants (Basel)">
        <title>Bridging the Gap: Combining Genomics and Transcriptomics Approaches to Understand Stylosanthes scabra, an Orphan Legume from the Brazilian Caatinga.</title>
        <authorList>
            <person name="Ferreira-Neto J.R.C."/>
            <person name="da Silva M.D."/>
            <person name="Binneck E."/>
            <person name="de Melo N.F."/>
            <person name="da Silva R.H."/>
            <person name="de Melo A.L.T.M."/>
            <person name="Pandolfi V."/>
            <person name="Bustamante F.O."/>
            <person name="Brasileiro-Vidal A.C."/>
            <person name="Benko-Iseppon A.M."/>
        </authorList>
    </citation>
    <scope>NUCLEOTIDE SEQUENCE [LARGE SCALE GENOMIC DNA]</scope>
    <source>
        <tissue evidence="2">Leaves</tissue>
    </source>
</reference>
<protein>
    <submittedName>
        <fullName evidence="2">Uncharacterized protein</fullName>
    </submittedName>
</protein>
<feature type="region of interest" description="Disordered" evidence="1">
    <location>
        <begin position="1"/>
        <end position="36"/>
    </location>
</feature>
<name>A0ABU6QXG1_9FABA</name>
<dbReference type="EMBL" id="JASCZI010002295">
    <property type="protein sequence ID" value="MED6116055.1"/>
    <property type="molecule type" value="Genomic_DNA"/>
</dbReference>
<sequence>MNTTNPNYEWLSRKPHSHTPSRGRVVGINPISSRNGADAPCPWCPRALNVNFVIKQRVARPRHLGRAAAQSPQTFIWTIYRCEAMDVSFPMALETSQLDLCSSFMVKLVTRGQD</sequence>
<evidence type="ECO:0000313" key="2">
    <source>
        <dbReference type="EMBL" id="MED6116055.1"/>
    </source>
</evidence>
<gene>
    <name evidence="2" type="ORF">PIB30_096509</name>
</gene>
<keyword evidence="3" id="KW-1185">Reference proteome</keyword>
<evidence type="ECO:0000256" key="1">
    <source>
        <dbReference type="SAM" id="MobiDB-lite"/>
    </source>
</evidence>
<evidence type="ECO:0000313" key="3">
    <source>
        <dbReference type="Proteomes" id="UP001341840"/>
    </source>
</evidence>
<accession>A0ABU6QXG1</accession>
<proteinExistence type="predicted"/>
<dbReference type="Proteomes" id="UP001341840">
    <property type="component" value="Unassembled WGS sequence"/>
</dbReference>
<organism evidence="2 3">
    <name type="scientific">Stylosanthes scabra</name>
    <dbReference type="NCBI Taxonomy" id="79078"/>
    <lineage>
        <taxon>Eukaryota</taxon>
        <taxon>Viridiplantae</taxon>
        <taxon>Streptophyta</taxon>
        <taxon>Embryophyta</taxon>
        <taxon>Tracheophyta</taxon>
        <taxon>Spermatophyta</taxon>
        <taxon>Magnoliopsida</taxon>
        <taxon>eudicotyledons</taxon>
        <taxon>Gunneridae</taxon>
        <taxon>Pentapetalae</taxon>
        <taxon>rosids</taxon>
        <taxon>fabids</taxon>
        <taxon>Fabales</taxon>
        <taxon>Fabaceae</taxon>
        <taxon>Papilionoideae</taxon>
        <taxon>50 kb inversion clade</taxon>
        <taxon>dalbergioids sensu lato</taxon>
        <taxon>Dalbergieae</taxon>
        <taxon>Pterocarpus clade</taxon>
        <taxon>Stylosanthes</taxon>
    </lineage>
</organism>